<comment type="caution">
    <text evidence="3">The sequence shown here is derived from an EMBL/GenBank/DDBJ whole genome shotgun (WGS) entry which is preliminary data.</text>
</comment>
<dbReference type="InterPro" id="IPR023393">
    <property type="entry name" value="START-like_dom_sf"/>
</dbReference>
<dbReference type="InterPro" id="IPR013538">
    <property type="entry name" value="ASHA1/2-like_C"/>
</dbReference>
<evidence type="ECO:0000256" key="1">
    <source>
        <dbReference type="ARBA" id="ARBA00006817"/>
    </source>
</evidence>
<organism evidence="3 4">
    <name type="scientific">Salana multivorans</name>
    <dbReference type="NCBI Taxonomy" id="120377"/>
    <lineage>
        <taxon>Bacteria</taxon>
        <taxon>Bacillati</taxon>
        <taxon>Actinomycetota</taxon>
        <taxon>Actinomycetes</taxon>
        <taxon>Micrococcales</taxon>
        <taxon>Beutenbergiaceae</taxon>
        <taxon>Salana</taxon>
    </lineage>
</organism>
<protein>
    <submittedName>
        <fullName evidence="3">Uncharacterized protein YndB with AHSA1/START domain</fullName>
    </submittedName>
</protein>
<keyword evidence="4" id="KW-1185">Reference proteome</keyword>
<comment type="similarity">
    <text evidence="1">Belongs to the AHA1 family.</text>
</comment>
<dbReference type="AlphaFoldDB" id="A0A3N2D9X4"/>
<proteinExistence type="inferred from homology"/>
<feature type="domain" description="Activator of Hsp90 ATPase homologue 1/2-like C-terminal" evidence="2">
    <location>
        <begin position="22"/>
        <end position="135"/>
    </location>
</feature>
<gene>
    <name evidence="3" type="ORF">EDD28_1186</name>
</gene>
<sequence>MSTAAIAEIAVDLAANPAVAASAWTSTGLAAWWWPHHPDATYDFEPEVGRTFRLATERGGQAVRGEFLDVSEDFLAFSWVWIDEGEELDGEHVTVAFAPLEGGEATRVTVVQSSTRESVQAASRRWADSIQRLEAVYPG</sequence>
<name>A0A3N2D9X4_9MICO</name>
<dbReference type="Pfam" id="PF08327">
    <property type="entry name" value="AHSA1"/>
    <property type="match status" value="1"/>
</dbReference>
<evidence type="ECO:0000259" key="2">
    <source>
        <dbReference type="Pfam" id="PF08327"/>
    </source>
</evidence>
<dbReference type="Proteomes" id="UP000275356">
    <property type="component" value="Unassembled WGS sequence"/>
</dbReference>
<dbReference type="RefSeq" id="WP_123738758.1">
    <property type="nucleotide sequence ID" value="NZ_CALFQU010000053.1"/>
</dbReference>
<dbReference type="Gene3D" id="3.30.530.20">
    <property type="match status" value="1"/>
</dbReference>
<evidence type="ECO:0000313" key="4">
    <source>
        <dbReference type="Proteomes" id="UP000275356"/>
    </source>
</evidence>
<reference evidence="3 4" key="1">
    <citation type="submission" date="2018-11" db="EMBL/GenBank/DDBJ databases">
        <title>Sequencing the genomes of 1000 actinobacteria strains.</title>
        <authorList>
            <person name="Klenk H.-P."/>
        </authorList>
    </citation>
    <scope>NUCLEOTIDE SEQUENCE [LARGE SCALE GENOMIC DNA]</scope>
    <source>
        <strain evidence="3 4">DSM 13521</strain>
    </source>
</reference>
<dbReference type="OrthoDB" id="8755073at2"/>
<dbReference type="SUPFAM" id="SSF55961">
    <property type="entry name" value="Bet v1-like"/>
    <property type="match status" value="1"/>
</dbReference>
<dbReference type="EMBL" id="RKHQ01000001">
    <property type="protein sequence ID" value="ROR96601.1"/>
    <property type="molecule type" value="Genomic_DNA"/>
</dbReference>
<evidence type="ECO:0000313" key="3">
    <source>
        <dbReference type="EMBL" id="ROR96601.1"/>
    </source>
</evidence>
<accession>A0A3N2D9X4</accession>